<dbReference type="OrthoDB" id="4404959at2"/>
<feature type="transmembrane region" description="Helical" evidence="9">
    <location>
        <begin position="55"/>
        <end position="76"/>
    </location>
</feature>
<dbReference type="InterPro" id="IPR010065">
    <property type="entry name" value="AA_ABC_transptr_permease_3TM"/>
</dbReference>
<dbReference type="PROSITE" id="PS50928">
    <property type="entry name" value="ABC_TM1"/>
    <property type="match status" value="1"/>
</dbReference>
<dbReference type="InterPro" id="IPR043429">
    <property type="entry name" value="ArtM/GltK/GlnP/TcyL/YhdX-like"/>
</dbReference>
<dbReference type="NCBIfam" id="TIGR01726">
    <property type="entry name" value="HEQRo_perm_3TM"/>
    <property type="match status" value="1"/>
</dbReference>
<evidence type="ECO:0000256" key="1">
    <source>
        <dbReference type="ARBA" id="ARBA00004429"/>
    </source>
</evidence>
<evidence type="ECO:0000256" key="2">
    <source>
        <dbReference type="ARBA" id="ARBA00010072"/>
    </source>
</evidence>
<dbReference type="Pfam" id="PF00528">
    <property type="entry name" value="BPD_transp_1"/>
    <property type="match status" value="1"/>
</dbReference>
<dbReference type="GO" id="GO:0006865">
    <property type="term" value="P:amino acid transport"/>
    <property type="evidence" value="ECO:0007669"/>
    <property type="project" value="TreeGrafter"/>
</dbReference>
<keyword evidence="8 9" id="KW-0472">Membrane</keyword>
<evidence type="ECO:0000256" key="3">
    <source>
        <dbReference type="ARBA" id="ARBA00022448"/>
    </source>
</evidence>
<feature type="transmembrane region" description="Helical" evidence="9">
    <location>
        <begin position="193"/>
        <end position="217"/>
    </location>
</feature>
<protein>
    <recommendedName>
        <fullName evidence="10">ABC transmembrane type-1 domain-containing protein</fullName>
    </recommendedName>
</protein>
<feature type="transmembrane region" description="Helical" evidence="9">
    <location>
        <begin position="20"/>
        <end position="43"/>
    </location>
</feature>
<organism evidence="11 12">
    <name type="scientific">Phyllobacterium zundukense</name>
    <dbReference type="NCBI Taxonomy" id="1867719"/>
    <lineage>
        <taxon>Bacteria</taxon>
        <taxon>Pseudomonadati</taxon>
        <taxon>Pseudomonadota</taxon>
        <taxon>Alphaproteobacteria</taxon>
        <taxon>Hyphomicrobiales</taxon>
        <taxon>Phyllobacteriaceae</taxon>
        <taxon>Phyllobacterium</taxon>
    </lineage>
</organism>
<evidence type="ECO:0000256" key="8">
    <source>
        <dbReference type="ARBA" id="ARBA00023136"/>
    </source>
</evidence>
<dbReference type="CDD" id="cd06261">
    <property type="entry name" value="TM_PBP2"/>
    <property type="match status" value="1"/>
</dbReference>
<gene>
    <name evidence="11" type="ORF">B5P45_11780</name>
</gene>
<dbReference type="EMBL" id="MZMT01000028">
    <property type="protein sequence ID" value="PIO44552.1"/>
    <property type="molecule type" value="Genomic_DNA"/>
</dbReference>
<evidence type="ECO:0000313" key="12">
    <source>
        <dbReference type="Proteomes" id="UP000232163"/>
    </source>
</evidence>
<dbReference type="PANTHER" id="PTHR30614:SF10">
    <property type="entry name" value="ARGININE ABC TRANSPORTER PERMEASE PROTEIN ARTM"/>
    <property type="match status" value="1"/>
</dbReference>
<comment type="caution">
    <text evidence="11">The sequence shown here is derived from an EMBL/GenBank/DDBJ whole genome shotgun (WGS) entry which is preliminary data.</text>
</comment>
<keyword evidence="12" id="KW-1185">Reference proteome</keyword>
<reference evidence="11 12" key="1">
    <citation type="journal article" date="2017" name="Int J Environ Stud">
        <title>Does the Miocene-Pliocene relict legume Oxytropis triphylla form nitrogen-fixing nodules with a combination of bacterial strains?</title>
        <authorList>
            <person name="Safronova V."/>
            <person name="Belimov A."/>
            <person name="Sazanova A."/>
            <person name="Kuznetsova I."/>
            <person name="Popova J."/>
            <person name="Andronov E."/>
            <person name="Verkhozina A."/>
            <person name="Tikhonovich I."/>
        </authorList>
    </citation>
    <scope>NUCLEOTIDE SEQUENCE [LARGE SCALE GENOMIC DNA]</scope>
    <source>
        <strain evidence="11 12">Tri-38</strain>
    </source>
</reference>
<name>A0A2N9VYI4_9HYPH</name>
<dbReference type="GO" id="GO:0043190">
    <property type="term" value="C:ATP-binding cassette (ABC) transporter complex"/>
    <property type="evidence" value="ECO:0007669"/>
    <property type="project" value="InterPro"/>
</dbReference>
<proteinExistence type="inferred from homology"/>
<keyword evidence="4" id="KW-1003">Cell membrane</keyword>
<dbReference type="InterPro" id="IPR000515">
    <property type="entry name" value="MetI-like"/>
</dbReference>
<accession>A0A2N9VYI4</accession>
<keyword evidence="6 9" id="KW-0812">Transmembrane</keyword>
<evidence type="ECO:0000256" key="7">
    <source>
        <dbReference type="ARBA" id="ARBA00022989"/>
    </source>
</evidence>
<keyword evidence="3 9" id="KW-0813">Transport</keyword>
<feature type="domain" description="ABC transmembrane type-1" evidence="10">
    <location>
        <begin position="17"/>
        <end position="214"/>
    </location>
</feature>
<evidence type="ECO:0000256" key="6">
    <source>
        <dbReference type="ARBA" id="ARBA00022692"/>
    </source>
</evidence>
<evidence type="ECO:0000256" key="4">
    <source>
        <dbReference type="ARBA" id="ARBA00022475"/>
    </source>
</evidence>
<dbReference type="RefSeq" id="WP_100003019.1">
    <property type="nucleotide sequence ID" value="NZ_CP017943.1"/>
</dbReference>
<feature type="transmembrane region" description="Helical" evidence="9">
    <location>
        <begin position="160"/>
        <end position="181"/>
    </location>
</feature>
<evidence type="ECO:0000313" key="11">
    <source>
        <dbReference type="EMBL" id="PIO44552.1"/>
    </source>
</evidence>
<keyword evidence="7 9" id="KW-1133">Transmembrane helix</keyword>
<evidence type="ECO:0000256" key="5">
    <source>
        <dbReference type="ARBA" id="ARBA00022519"/>
    </source>
</evidence>
<dbReference type="Proteomes" id="UP000232163">
    <property type="component" value="Unassembled WGS sequence"/>
</dbReference>
<dbReference type="Gene3D" id="1.10.3720.10">
    <property type="entry name" value="MetI-like"/>
    <property type="match status" value="1"/>
</dbReference>
<dbReference type="GO" id="GO:0022857">
    <property type="term" value="F:transmembrane transporter activity"/>
    <property type="evidence" value="ECO:0007669"/>
    <property type="project" value="InterPro"/>
</dbReference>
<dbReference type="InterPro" id="IPR035906">
    <property type="entry name" value="MetI-like_sf"/>
</dbReference>
<comment type="subcellular location">
    <subcellularLocation>
        <location evidence="1">Cell inner membrane</location>
        <topology evidence="1">Multi-pass membrane protein</topology>
    </subcellularLocation>
    <subcellularLocation>
        <location evidence="9">Cell membrane</location>
        <topology evidence="9">Multi-pass membrane protein</topology>
    </subcellularLocation>
</comment>
<dbReference type="AlphaFoldDB" id="A0A2N9VYI4"/>
<dbReference type="KEGG" id="pht:BLM14_25655"/>
<keyword evidence="5" id="KW-0997">Cell inner membrane</keyword>
<dbReference type="SUPFAM" id="SSF161098">
    <property type="entry name" value="MetI-like"/>
    <property type="match status" value="1"/>
</dbReference>
<sequence length="224" mass="24793">MDVNLIWSSIPVLARGLQNTMQIVVSATLLGGALALAGSILTLSRQLWIRKSVQVCSSIIRGTPILVQLFFVYYGFAQYEWIRNSWFWWILKEPIPCATMVFAINHAGYLVPLWTGAFAGVNRGQWEAARSLGLSKKIAFSWIIFPQAVRLIQPAYLNEIIFLLKGSALLSAIAVADLLGVARRISSAHFAPLEMFSVVACVYAAIVLTMMGIVAYVRRNNGNE</sequence>
<evidence type="ECO:0000256" key="9">
    <source>
        <dbReference type="RuleBase" id="RU363032"/>
    </source>
</evidence>
<comment type="similarity">
    <text evidence="2">Belongs to the binding-protein-dependent transport system permease family. HisMQ subfamily.</text>
</comment>
<dbReference type="PANTHER" id="PTHR30614">
    <property type="entry name" value="MEMBRANE COMPONENT OF AMINO ACID ABC TRANSPORTER"/>
    <property type="match status" value="1"/>
</dbReference>
<evidence type="ECO:0000259" key="10">
    <source>
        <dbReference type="PROSITE" id="PS50928"/>
    </source>
</evidence>